<gene>
    <name evidence="3" type="ORF">NC99_14020</name>
</gene>
<protein>
    <submittedName>
        <fullName evidence="3">Dihydrofolate reductase</fullName>
    </submittedName>
</protein>
<dbReference type="PANTHER" id="PTHR23422">
    <property type="entry name" value="DIPEPTIDYL PEPTIDASE III-RELATED"/>
    <property type="match status" value="1"/>
</dbReference>
<keyword evidence="2" id="KW-0378">Hydrolase</keyword>
<dbReference type="GO" id="GO:0016787">
    <property type="term" value="F:hydrolase activity"/>
    <property type="evidence" value="ECO:0007669"/>
    <property type="project" value="UniProtKB-KW"/>
</dbReference>
<proteinExistence type="predicted"/>
<sequence>MKVFAEKFADIKILRYELTDFEKLSLQQKQYIYYLGQAALCGRDMLWDQNNRYNLRVRRLLETIYQTYRDDRQSDLFQQFEVYLKRVWFSNGIHHHYSMDKIKPDFSGDDLQQLISASDLSAFPFQKELDELVEVITNPALEAKRVSLDSSKDLLQASAMNYYRGVSQAEAEAFYKAKNQAAGENAPSFGLNSQLVKEDGQLKEKVWKADGQYGKAIQQIVFWLEKALPFAENDLQQTHIRQLIAYYQTGDLKQFDEYSISWVNELDGMVDFVNGFIEVYGDPLGMKGSWESIVNYKDVEGTKRATILSENAQWFETHSPVADSFKKKEVKGVSAKVIHVAMLGGDCYPHTPIGINLPNAEWIREEYGSKSVTIENITKSYFLDSLGNGMLEEFAESAEEVERAQTYGYLAGNLHTDLHECLGHGSGKMMPGVKPEDLKNYYSTLEETRADLFALYYVLDEKLLDLGLVPSMETGKAEYDAYLRNGLITQLTRIEPGKDLEESHMRNRQLIAKWAFEQGQADGVVDWMKREGKSYLKINDYQKLRELFGQLLAEVQRIKSEGDLQAAAQLVENYGVKVDRELHAEVLERFKKLDIAPYAGFLNPELRLLQNEQGEVVDVEVQDAPDYTAQMLAYSSEYGFL</sequence>
<dbReference type="InterPro" id="IPR039461">
    <property type="entry name" value="Peptidase_M49"/>
</dbReference>
<evidence type="ECO:0000313" key="4">
    <source>
        <dbReference type="Proteomes" id="UP000036958"/>
    </source>
</evidence>
<accession>A0A0L8VBB4</accession>
<evidence type="ECO:0000313" key="3">
    <source>
        <dbReference type="EMBL" id="KOH45770.1"/>
    </source>
</evidence>
<comment type="caution">
    <text evidence="3">The sequence shown here is derived from an EMBL/GenBank/DDBJ whole genome shotgun (WGS) entry which is preliminary data.</text>
</comment>
<dbReference type="RefSeq" id="WP_204374922.1">
    <property type="nucleotide sequence ID" value="NZ_LGIA01000072.1"/>
</dbReference>
<dbReference type="EMBL" id="LGIA01000072">
    <property type="protein sequence ID" value="KOH45770.1"/>
    <property type="molecule type" value="Genomic_DNA"/>
</dbReference>
<dbReference type="GO" id="GO:0046872">
    <property type="term" value="F:metal ion binding"/>
    <property type="evidence" value="ECO:0007669"/>
    <property type="project" value="UniProtKB-KW"/>
</dbReference>
<dbReference type="PATRIC" id="fig|1409788.3.peg.1432"/>
<dbReference type="Pfam" id="PF03571">
    <property type="entry name" value="Peptidase_M49"/>
    <property type="match status" value="2"/>
</dbReference>
<keyword evidence="4" id="KW-1185">Reference proteome</keyword>
<reference evidence="4" key="1">
    <citation type="submission" date="2015-07" db="EMBL/GenBank/DDBJ databases">
        <title>Genome sequencing of Sunxiuqinia dokdonensis strain SK.</title>
        <authorList>
            <person name="Ahn S."/>
            <person name="Kim B.-C."/>
        </authorList>
    </citation>
    <scope>NUCLEOTIDE SEQUENCE [LARGE SCALE GENOMIC DNA]</scope>
    <source>
        <strain evidence="4">SK</strain>
    </source>
</reference>
<dbReference type="Proteomes" id="UP000036958">
    <property type="component" value="Unassembled WGS sequence"/>
</dbReference>
<name>A0A0L8VBB4_9BACT</name>
<evidence type="ECO:0000256" key="1">
    <source>
        <dbReference type="ARBA" id="ARBA00022723"/>
    </source>
</evidence>
<keyword evidence="1" id="KW-0479">Metal-binding</keyword>
<organism evidence="3 4">
    <name type="scientific">Sunxiuqinia dokdonensis</name>
    <dbReference type="NCBI Taxonomy" id="1409788"/>
    <lineage>
        <taxon>Bacteria</taxon>
        <taxon>Pseudomonadati</taxon>
        <taxon>Bacteroidota</taxon>
        <taxon>Bacteroidia</taxon>
        <taxon>Marinilabiliales</taxon>
        <taxon>Prolixibacteraceae</taxon>
        <taxon>Sunxiuqinia</taxon>
    </lineage>
</organism>
<dbReference type="Gene3D" id="3.30.540.30">
    <property type="match status" value="2"/>
</dbReference>
<evidence type="ECO:0000256" key="2">
    <source>
        <dbReference type="ARBA" id="ARBA00022801"/>
    </source>
</evidence>
<dbReference type="PANTHER" id="PTHR23422:SF11">
    <property type="entry name" value="DIPEPTIDYL PEPTIDASE 3"/>
    <property type="match status" value="1"/>
</dbReference>
<dbReference type="AlphaFoldDB" id="A0A0L8VBB4"/>
<dbReference type="STRING" id="1409788.NC99_14020"/>